<evidence type="ECO:0008006" key="3">
    <source>
        <dbReference type="Google" id="ProtNLM"/>
    </source>
</evidence>
<dbReference type="EMBL" id="AP026802">
    <property type="protein sequence ID" value="BDR57617.1"/>
    <property type="molecule type" value="Genomic_DNA"/>
</dbReference>
<gene>
    <name evidence="1" type="ORF">XA3_00580</name>
</gene>
<reference evidence="1 2" key="1">
    <citation type="journal article" date="2023" name="Microbiol. Spectr.">
        <title>Symbiosis of Carpenter Bees with Uncharacterized Lactic Acid Bacteria Showing NAD Auxotrophy.</title>
        <authorList>
            <person name="Kawasaki S."/>
            <person name="Ozawa K."/>
            <person name="Mori T."/>
            <person name="Yamamoto A."/>
            <person name="Ito M."/>
            <person name="Ohkuma M."/>
            <person name="Sakamoto M."/>
            <person name="Matsutani M."/>
        </authorList>
    </citation>
    <scope>NUCLEOTIDE SEQUENCE [LARGE SCALE GENOMIC DNA]</scope>
    <source>
        <strain evidence="1 2">XA3</strain>
    </source>
</reference>
<proteinExistence type="predicted"/>
<evidence type="ECO:0000313" key="2">
    <source>
        <dbReference type="Proteomes" id="UP001321861"/>
    </source>
</evidence>
<dbReference type="KEGG" id="xap:XA3_00580"/>
<dbReference type="AlphaFoldDB" id="A0AAU9D9X4"/>
<protein>
    <recommendedName>
        <fullName evidence="3">Ankyrin repeat domain-containing protein</fullName>
    </recommendedName>
</protein>
<accession>A0AAU9D9X4</accession>
<keyword evidence="2" id="KW-1185">Reference proteome</keyword>
<sequence>MEYFEDHKLYQLLDEPNFELIKDFLSEFGLDSVDWHGRTFMMSAVVEGKSELVEYLIN</sequence>
<evidence type="ECO:0000313" key="1">
    <source>
        <dbReference type="EMBL" id="BDR57617.1"/>
    </source>
</evidence>
<organism evidence="1 2">
    <name type="scientific">Xylocopilactobacillus apicola</name>
    <dbReference type="NCBI Taxonomy" id="2932184"/>
    <lineage>
        <taxon>Bacteria</taxon>
        <taxon>Bacillati</taxon>
        <taxon>Bacillota</taxon>
        <taxon>Bacilli</taxon>
        <taxon>Lactobacillales</taxon>
        <taxon>Lactobacillaceae</taxon>
        <taxon>Xylocopilactobacillus</taxon>
    </lineage>
</organism>
<dbReference type="RefSeq" id="WP_317635575.1">
    <property type="nucleotide sequence ID" value="NZ_AP026802.1"/>
</dbReference>
<dbReference type="Proteomes" id="UP001321861">
    <property type="component" value="Chromosome"/>
</dbReference>
<name>A0AAU9D9X4_9LACO</name>